<dbReference type="GO" id="GO:0009279">
    <property type="term" value="C:cell outer membrane"/>
    <property type="evidence" value="ECO:0007669"/>
    <property type="project" value="TreeGrafter"/>
</dbReference>
<dbReference type="KEGG" id="chih:GWR21_10710"/>
<dbReference type="PANTHER" id="PTHR36504">
    <property type="entry name" value="LIPOPOLYSACCHARIDE EXPORT SYSTEM PROTEIN LPTA"/>
    <property type="match status" value="1"/>
</dbReference>
<dbReference type="Proteomes" id="UP000476411">
    <property type="component" value="Chromosome"/>
</dbReference>
<proteinExistence type="predicted"/>
<feature type="domain" description="Organic solvent tolerance-like N-terminal" evidence="4">
    <location>
        <begin position="37"/>
        <end position="192"/>
    </location>
</feature>
<gene>
    <name evidence="5" type="ORF">GWR21_10710</name>
</gene>
<feature type="signal peptide" evidence="3">
    <location>
        <begin position="1"/>
        <end position="24"/>
    </location>
</feature>
<name>A0A6B9ZE88_9BACT</name>
<dbReference type="Gene3D" id="2.60.450.10">
    <property type="entry name" value="Lipopolysaccharide (LPS) transport protein A like domain"/>
    <property type="match status" value="2"/>
</dbReference>
<dbReference type="RefSeq" id="WP_162331743.1">
    <property type="nucleotide sequence ID" value="NZ_CP048113.1"/>
</dbReference>
<accession>A0A6B9ZE88</accession>
<keyword evidence="6" id="KW-1185">Reference proteome</keyword>
<organism evidence="5 6">
    <name type="scientific">Chitinophaga agri</name>
    <dbReference type="NCBI Taxonomy" id="2703787"/>
    <lineage>
        <taxon>Bacteria</taxon>
        <taxon>Pseudomonadati</taxon>
        <taxon>Bacteroidota</taxon>
        <taxon>Chitinophagia</taxon>
        <taxon>Chitinophagales</taxon>
        <taxon>Chitinophagaceae</taxon>
        <taxon>Chitinophaga</taxon>
    </lineage>
</organism>
<protein>
    <submittedName>
        <fullName evidence="5">LPS export ABC transporter periplasmic protein LptC</fullName>
    </submittedName>
</protein>
<evidence type="ECO:0000259" key="4">
    <source>
        <dbReference type="Pfam" id="PF13100"/>
    </source>
</evidence>
<feature type="region of interest" description="Disordered" evidence="2">
    <location>
        <begin position="677"/>
        <end position="698"/>
    </location>
</feature>
<dbReference type="EMBL" id="CP048113">
    <property type="protein sequence ID" value="QHS60049.1"/>
    <property type="molecule type" value="Genomic_DNA"/>
</dbReference>
<dbReference type="PANTHER" id="PTHR36504:SF1">
    <property type="entry name" value="LIPOPOLYSACCHARIDE EXPORT SYSTEM PROTEIN LPTA"/>
    <property type="match status" value="1"/>
</dbReference>
<dbReference type="Pfam" id="PF13100">
    <property type="entry name" value="OstA_2"/>
    <property type="match status" value="1"/>
</dbReference>
<evidence type="ECO:0000256" key="1">
    <source>
        <dbReference type="ARBA" id="ARBA00022729"/>
    </source>
</evidence>
<feature type="chain" id="PRO_5025396206" evidence="3">
    <location>
        <begin position="25"/>
        <end position="698"/>
    </location>
</feature>
<evidence type="ECO:0000256" key="3">
    <source>
        <dbReference type="SAM" id="SignalP"/>
    </source>
</evidence>
<dbReference type="GO" id="GO:0015920">
    <property type="term" value="P:lipopolysaccharide transport"/>
    <property type="evidence" value="ECO:0007669"/>
    <property type="project" value="TreeGrafter"/>
</dbReference>
<dbReference type="InterPro" id="IPR005653">
    <property type="entry name" value="OstA-like_N"/>
</dbReference>
<dbReference type="GO" id="GO:0030288">
    <property type="term" value="C:outer membrane-bounded periplasmic space"/>
    <property type="evidence" value="ECO:0007669"/>
    <property type="project" value="TreeGrafter"/>
</dbReference>
<dbReference type="GO" id="GO:0017089">
    <property type="term" value="F:glycolipid transfer activity"/>
    <property type="evidence" value="ECO:0007669"/>
    <property type="project" value="TreeGrafter"/>
</dbReference>
<dbReference type="InterPro" id="IPR052037">
    <property type="entry name" value="LPS_export_LptA"/>
</dbReference>
<dbReference type="AlphaFoldDB" id="A0A6B9ZE88"/>
<sequence>MHQLAKCGLVLAGLFLGGMFTVKAQDTTSARNDTTQVIHIIQSDKLNVLTKENAQLNRFIGNAIFRQGNTLFYCDSALINRATNVLDAYGHIHINQADSIHIYGEYLHYEGDTRMATLRDNARLTDGKVTLSGPELQYDMNARIGTYVKGGKLVNGSSVLTSQEGYYYADTKDVYFNYNVLLVDPQYTLTTDTLLYNTGTKIATIIAPTTINDGKTVMYTTSGEYNTETGEGNFDSRPTIEDSTATITADRITMDKRTGLAYAVGNMVYRDTAQKMTLLSNYGTVNQVEKTILATQHPLLIMERDNDTLFMTADTLYSGIIKKDTFTVAPVRASTDSVAVTEKAPARVKARPPALPNIPAGMLPDDTSAFAKKLRQAAGDSSKLVPVMVAPPDSALVPLKENALAKLKEKGEALKKDSLAVADVKEQVISNIDTALAIAKDTSKVFRPAGISLAKDSLNNLKARLLTPKDTAGLAQLSETADTSSNANDTTEIRFIKAWHHVRIYSDSLQGVADSIYYSGKDSIFRFYRNPVLWANETQLSGDTIFMYTKNQKADKLLLDQNGLMVKESGPNMYNQIKGNQITGYFTGQAIDWMHVDGNAESIYYVQDDDKAYISVNRTLSGVINIYFRGGELNTISFIKDPEGTMYPFTQRPLDQMQLENFHWDIKRRPKSKYELLGTAEDVKKPAEEVPKKEEDEF</sequence>
<evidence type="ECO:0000256" key="2">
    <source>
        <dbReference type="SAM" id="MobiDB-lite"/>
    </source>
</evidence>
<evidence type="ECO:0000313" key="5">
    <source>
        <dbReference type="EMBL" id="QHS60049.1"/>
    </source>
</evidence>
<reference evidence="5 6" key="1">
    <citation type="submission" date="2020-01" db="EMBL/GenBank/DDBJ databases">
        <title>Complete genome sequence of Chitinophaga sp. H33E-04 isolated from quinoa roots.</title>
        <authorList>
            <person name="Weon H.-Y."/>
            <person name="Lee S.A."/>
        </authorList>
    </citation>
    <scope>NUCLEOTIDE SEQUENCE [LARGE SCALE GENOMIC DNA]</scope>
    <source>
        <strain evidence="5 6">H33E-04</strain>
    </source>
</reference>
<evidence type="ECO:0000313" key="6">
    <source>
        <dbReference type="Proteomes" id="UP000476411"/>
    </source>
</evidence>
<feature type="compositionally biased region" description="Basic and acidic residues" evidence="2">
    <location>
        <begin position="681"/>
        <end position="698"/>
    </location>
</feature>
<keyword evidence="1 3" id="KW-0732">Signal</keyword>